<evidence type="ECO:0000313" key="3">
    <source>
        <dbReference type="EMBL" id="BBY50628.1"/>
    </source>
</evidence>
<accession>A0A7I7S159</accession>
<evidence type="ECO:0000313" key="4">
    <source>
        <dbReference type="Proteomes" id="UP000467428"/>
    </source>
</evidence>
<reference evidence="3 4" key="1">
    <citation type="journal article" date="2019" name="Emerg. Microbes Infect.">
        <title>Comprehensive subspecies identification of 175 nontuberculous mycobacteria species based on 7547 genomic profiles.</title>
        <authorList>
            <person name="Matsumoto Y."/>
            <person name="Kinjo T."/>
            <person name="Motooka D."/>
            <person name="Nabeya D."/>
            <person name="Jung N."/>
            <person name="Uechi K."/>
            <person name="Horii T."/>
            <person name="Iida T."/>
            <person name="Fujita J."/>
            <person name="Nakamura S."/>
        </authorList>
    </citation>
    <scope>NUCLEOTIDE SEQUENCE [LARGE SCALE GENOMIC DNA]</scope>
    <source>
        <strain evidence="3 4">JCM 18538</strain>
    </source>
</reference>
<protein>
    <recommendedName>
        <fullName evidence="2">DUF732 domain-containing protein</fullName>
    </recommendedName>
</protein>
<geneLocation type="plasmid" evidence="4">
    <name>pjcm18538 dna</name>
</geneLocation>
<sequence length="90" mass="9046">MVGALAAGQIGLLALAAPASADTQGFLHGLQERFSFMTADELLAAGHRACAIIDAGNPAATASGMLDRELGIGETVAIEIVTNATTYLGC</sequence>
<dbReference type="Pfam" id="PF05305">
    <property type="entry name" value="DUF732"/>
    <property type="match status" value="1"/>
</dbReference>
<feature type="signal peptide" evidence="1">
    <location>
        <begin position="1"/>
        <end position="21"/>
    </location>
</feature>
<organism evidence="3 4">
    <name type="scientific">Mycolicibacterium arabiense</name>
    <dbReference type="NCBI Taxonomy" id="1286181"/>
    <lineage>
        <taxon>Bacteria</taxon>
        <taxon>Bacillati</taxon>
        <taxon>Actinomycetota</taxon>
        <taxon>Actinomycetes</taxon>
        <taxon>Mycobacteriales</taxon>
        <taxon>Mycobacteriaceae</taxon>
        <taxon>Mycolicibacterium</taxon>
    </lineage>
</organism>
<keyword evidence="4" id="KW-1185">Reference proteome</keyword>
<keyword evidence="1" id="KW-0732">Signal</keyword>
<dbReference type="EMBL" id="AP022593">
    <property type="protein sequence ID" value="BBY50628.1"/>
    <property type="molecule type" value="Genomic_DNA"/>
</dbReference>
<name>A0A7I7S159_9MYCO</name>
<proteinExistence type="predicted"/>
<feature type="domain" description="DUF732" evidence="2">
    <location>
        <begin position="24"/>
        <end position="87"/>
    </location>
</feature>
<evidence type="ECO:0000259" key="2">
    <source>
        <dbReference type="Pfam" id="PF05305"/>
    </source>
</evidence>
<dbReference type="KEGG" id="marz:MARA_40960"/>
<gene>
    <name evidence="3" type="ORF">MARA_40960</name>
</gene>
<dbReference type="AlphaFoldDB" id="A0A7I7S159"/>
<dbReference type="Proteomes" id="UP000467428">
    <property type="component" value="Chromosome"/>
</dbReference>
<dbReference type="InterPro" id="IPR007969">
    <property type="entry name" value="DUF732"/>
</dbReference>
<evidence type="ECO:0000256" key="1">
    <source>
        <dbReference type="SAM" id="SignalP"/>
    </source>
</evidence>
<feature type="chain" id="PRO_5039147393" description="DUF732 domain-containing protein" evidence="1">
    <location>
        <begin position="22"/>
        <end position="90"/>
    </location>
</feature>